<comment type="function">
    <text evidence="7">F(1)F(0) ATP synthase produces ATP from ADP in the presence of a proton or sodium gradient. F-type ATPases consist of two structural domains, F(1) containing the extramembraneous catalytic core and F(0) containing the membrane proton channel, linked together by a central stalk and a peripheral stalk. During catalysis, ATP synthesis in the catalytic domain of F(1) is coupled via a rotary mechanism of the central stalk subunits to proton translocation.</text>
</comment>
<accession>A0A9D2T9P9</accession>
<evidence type="ECO:0000256" key="2">
    <source>
        <dbReference type="ARBA" id="ARBA00022448"/>
    </source>
</evidence>
<dbReference type="InterPro" id="IPR026015">
    <property type="entry name" value="ATP_synth_OSCP/delta_N_sf"/>
</dbReference>
<dbReference type="Gene3D" id="1.10.520.20">
    <property type="entry name" value="N-terminal domain of the delta subunit of the F1F0-ATP synthase"/>
    <property type="match status" value="1"/>
</dbReference>
<comment type="subcellular location">
    <subcellularLocation>
        <location evidence="7">Cell membrane</location>
        <topology evidence="7">Peripheral membrane protein</topology>
    </subcellularLocation>
    <subcellularLocation>
        <location evidence="1">Membrane</location>
    </subcellularLocation>
</comment>
<evidence type="ECO:0000256" key="3">
    <source>
        <dbReference type="ARBA" id="ARBA00022781"/>
    </source>
</evidence>
<evidence type="ECO:0000313" key="9">
    <source>
        <dbReference type="Proteomes" id="UP000823904"/>
    </source>
</evidence>
<dbReference type="InterPro" id="IPR000711">
    <property type="entry name" value="ATPase_OSCP/dsu"/>
</dbReference>
<evidence type="ECO:0000256" key="1">
    <source>
        <dbReference type="ARBA" id="ARBA00004370"/>
    </source>
</evidence>
<organism evidence="8 9">
    <name type="scientific">Candidatus Anaerostipes avistercoris</name>
    <dbReference type="NCBI Taxonomy" id="2838462"/>
    <lineage>
        <taxon>Bacteria</taxon>
        <taxon>Bacillati</taxon>
        <taxon>Bacillota</taxon>
        <taxon>Clostridia</taxon>
        <taxon>Lachnospirales</taxon>
        <taxon>Lachnospiraceae</taxon>
        <taxon>Anaerostipes</taxon>
    </lineage>
</organism>
<keyword evidence="5 7" id="KW-0472">Membrane</keyword>
<dbReference type="SUPFAM" id="SSF47928">
    <property type="entry name" value="N-terminal domain of the delta subunit of the F1F0-ATP synthase"/>
    <property type="match status" value="1"/>
</dbReference>
<evidence type="ECO:0000256" key="4">
    <source>
        <dbReference type="ARBA" id="ARBA00023065"/>
    </source>
</evidence>
<evidence type="ECO:0000256" key="6">
    <source>
        <dbReference type="ARBA" id="ARBA00023310"/>
    </source>
</evidence>
<evidence type="ECO:0000256" key="5">
    <source>
        <dbReference type="ARBA" id="ARBA00023136"/>
    </source>
</evidence>
<dbReference type="GO" id="GO:0005886">
    <property type="term" value="C:plasma membrane"/>
    <property type="evidence" value="ECO:0007669"/>
    <property type="project" value="UniProtKB-SubCell"/>
</dbReference>
<dbReference type="PRINTS" id="PR00125">
    <property type="entry name" value="ATPASEDELTA"/>
</dbReference>
<dbReference type="PANTHER" id="PTHR11910">
    <property type="entry name" value="ATP SYNTHASE DELTA CHAIN"/>
    <property type="match status" value="1"/>
</dbReference>
<dbReference type="EMBL" id="DWWD01000038">
    <property type="protein sequence ID" value="HJC50834.1"/>
    <property type="molecule type" value="Genomic_DNA"/>
</dbReference>
<reference evidence="8" key="2">
    <citation type="submission" date="2021-04" db="EMBL/GenBank/DDBJ databases">
        <authorList>
            <person name="Gilroy R."/>
        </authorList>
    </citation>
    <scope>NUCLEOTIDE SEQUENCE</scope>
    <source>
        <strain evidence="8">ChiSjej3B21-8574</strain>
    </source>
</reference>
<protein>
    <recommendedName>
        <fullName evidence="7">ATP synthase subunit delta</fullName>
    </recommendedName>
    <alternativeName>
        <fullName evidence="7">ATP synthase F(1) sector subunit delta</fullName>
    </alternativeName>
    <alternativeName>
        <fullName evidence="7">F-type ATPase subunit delta</fullName>
        <shortName evidence="7">F-ATPase subunit delta</shortName>
    </alternativeName>
</protein>
<dbReference type="AlphaFoldDB" id="A0A9D2T9P9"/>
<keyword evidence="7" id="KW-0139">CF(1)</keyword>
<name>A0A9D2T9P9_9FIRM</name>
<keyword evidence="4 7" id="KW-0406">Ion transport</keyword>
<proteinExistence type="inferred from homology"/>
<dbReference type="Pfam" id="PF00213">
    <property type="entry name" value="OSCP"/>
    <property type="match status" value="1"/>
</dbReference>
<dbReference type="Proteomes" id="UP000823904">
    <property type="component" value="Unassembled WGS sequence"/>
</dbReference>
<evidence type="ECO:0000313" key="8">
    <source>
        <dbReference type="EMBL" id="HJC50834.1"/>
    </source>
</evidence>
<keyword evidence="7" id="KW-1003">Cell membrane</keyword>
<dbReference type="NCBIfam" id="TIGR01145">
    <property type="entry name" value="ATP_synt_delta"/>
    <property type="match status" value="1"/>
</dbReference>
<dbReference type="GO" id="GO:0046933">
    <property type="term" value="F:proton-transporting ATP synthase activity, rotational mechanism"/>
    <property type="evidence" value="ECO:0007669"/>
    <property type="project" value="UniProtKB-UniRule"/>
</dbReference>
<keyword evidence="3 7" id="KW-0375">Hydrogen ion transport</keyword>
<sequence length="162" mass="18692">MSYGQALFDLNLPKKDKEDAREILRGSGELRDALGNPTISMKEKEKVIDQIFPSSITNFIKVICRNDDADCLEEAFGYCDELICREEKILRGTLSYVTKPDEEQTARIKEYLKKKYQAEQVELKLEEDASLIGGFVLKVHDMVLDRSLRGKLEKMKQNLAWR</sequence>
<comment type="similarity">
    <text evidence="7">Belongs to the ATPase delta chain family.</text>
</comment>
<dbReference type="GO" id="GO:0045259">
    <property type="term" value="C:proton-transporting ATP synthase complex"/>
    <property type="evidence" value="ECO:0007669"/>
    <property type="project" value="UniProtKB-KW"/>
</dbReference>
<dbReference type="HAMAP" id="MF_01416">
    <property type="entry name" value="ATP_synth_delta_bact"/>
    <property type="match status" value="1"/>
</dbReference>
<comment type="function">
    <text evidence="7">This protein is part of the stalk that links CF(0) to CF(1). It either transmits conformational changes from CF(0) to CF(1) or is implicated in proton conduction.</text>
</comment>
<comment type="caution">
    <text evidence="8">The sequence shown here is derived from an EMBL/GenBank/DDBJ whole genome shotgun (WGS) entry which is preliminary data.</text>
</comment>
<reference evidence="8" key="1">
    <citation type="journal article" date="2021" name="PeerJ">
        <title>Extensive microbial diversity within the chicken gut microbiome revealed by metagenomics and culture.</title>
        <authorList>
            <person name="Gilroy R."/>
            <person name="Ravi A."/>
            <person name="Getino M."/>
            <person name="Pursley I."/>
            <person name="Horton D.L."/>
            <person name="Alikhan N.F."/>
            <person name="Baker D."/>
            <person name="Gharbi K."/>
            <person name="Hall N."/>
            <person name="Watson M."/>
            <person name="Adriaenssens E.M."/>
            <person name="Foster-Nyarko E."/>
            <person name="Jarju S."/>
            <person name="Secka A."/>
            <person name="Antonio M."/>
            <person name="Oren A."/>
            <person name="Chaudhuri R.R."/>
            <person name="La Ragione R."/>
            <person name="Hildebrand F."/>
            <person name="Pallen M.J."/>
        </authorList>
    </citation>
    <scope>NUCLEOTIDE SEQUENCE</scope>
    <source>
        <strain evidence="8">ChiSjej3B21-8574</strain>
    </source>
</reference>
<keyword evidence="2 7" id="KW-0813">Transport</keyword>
<keyword evidence="6 7" id="KW-0066">ATP synthesis</keyword>
<evidence type="ECO:0000256" key="7">
    <source>
        <dbReference type="HAMAP-Rule" id="MF_01416"/>
    </source>
</evidence>
<gene>
    <name evidence="7 8" type="primary">atpH</name>
    <name evidence="8" type="ORF">H9754_09755</name>
</gene>